<feature type="compositionally biased region" description="Basic and acidic residues" evidence="12">
    <location>
        <begin position="529"/>
        <end position="542"/>
    </location>
</feature>
<evidence type="ECO:0000256" key="9">
    <source>
        <dbReference type="HAMAP-Rule" id="MF_00332"/>
    </source>
</evidence>
<feature type="coiled-coil region" evidence="11">
    <location>
        <begin position="222"/>
        <end position="249"/>
    </location>
</feature>
<dbReference type="CDD" id="cd10234">
    <property type="entry name" value="ASKHA_NBD_HSP70_DnaK-like"/>
    <property type="match status" value="1"/>
</dbReference>
<keyword evidence="14" id="KW-1185">Reference proteome</keyword>
<organism evidence="13 14">
    <name type="scientific">Staphylococcus canis</name>
    <dbReference type="NCBI Taxonomy" id="2724942"/>
    <lineage>
        <taxon>Bacteria</taxon>
        <taxon>Bacillati</taxon>
        <taxon>Bacillota</taxon>
        <taxon>Bacilli</taxon>
        <taxon>Bacillales</taxon>
        <taxon>Staphylococcaceae</taxon>
        <taxon>Staphylococcus</taxon>
    </lineage>
</organism>
<feature type="compositionally biased region" description="Acidic residues" evidence="12">
    <location>
        <begin position="592"/>
        <end position="608"/>
    </location>
</feature>
<evidence type="ECO:0000256" key="4">
    <source>
        <dbReference type="ARBA" id="ARBA00022553"/>
    </source>
</evidence>
<keyword evidence="11" id="KW-0175">Coiled coil</keyword>
<evidence type="ECO:0000256" key="3">
    <source>
        <dbReference type="ARBA" id="ARBA00014415"/>
    </source>
</evidence>
<dbReference type="PRINTS" id="PR00301">
    <property type="entry name" value="HEATSHOCK70"/>
</dbReference>
<evidence type="ECO:0000313" key="13">
    <source>
        <dbReference type="EMBL" id="MBI5975760.1"/>
    </source>
</evidence>
<comment type="similarity">
    <text evidence="2 9 10">Belongs to the heat shock protein 70 family.</text>
</comment>
<dbReference type="Gene3D" id="3.30.420.40">
    <property type="match status" value="2"/>
</dbReference>
<feature type="modified residue" description="Phosphothreonine; by autocatalysis" evidence="9">
    <location>
        <position position="173"/>
    </location>
</feature>
<feature type="region of interest" description="Disordered" evidence="12">
    <location>
        <begin position="524"/>
        <end position="544"/>
    </location>
</feature>
<evidence type="ECO:0000256" key="12">
    <source>
        <dbReference type="SAM" id="MobiDB-lite"/>
    </source>
</evidence>
<gene>
    <name evidence="9 13" type="primary">dnaK</name>
    <name evidence="13" type="ORF">HHH54_09125</name>
</gene>
<dbReference type="InterPro" id="IPR029048">
    <property type="entry name" value="HSP70_C_sf"/>
</dbReference>
<dbReference type="HAMAP" id="MF_00332">
    <property type="entry name" value="DnaK"/>
    <property type="match status" value="1"/>
</dbReference>
<proteinExistence type="evidence at transcript level"/>
<comment type="induction">
    <text evidence="9">By stress conditions e.g. heat shock.</text>
</comment>
<name>A0ABS0TAJ5_9STAP</name>
<dbReference type="NCBIfam" id="TIGR02350">
    <property type="entry name" value="prok_dnaK"/>
    <property type="match status" value="1"/>
</dbReference>
<reference evidence="13 14" key="1">
    <citation type="submission" date="2020-04" db="EMBL/GenBank/DDBJ databases">
        <title>Staphylococcus species from domestic dog.</title>
        <authorList>
            <person name="Paterson G.K."/>
        </authorList>
    </citation>
    <scope>NUCLEOTIDE SEQUENCE [LARGE SCALE GENOMIC DNA]</scope>
    <source>
        <strain evidence="13 14">H16/1A</strain>
    </source>
</reference>
<keyword evidence="6 9" id="KW-0067">ATP-binding</keyword>
<dbReference type="Proteomes" id="UP000751852">
    <property type="component" value="Unassembled WGS sequence"/>
</dbReference>
<evidence type="ECO:0000256" key="1">
    <source>
        <dbReference type="ARBA" id="ARBA00002290"/>
    </source>
</evidence>
<dbReference type="PROSITE" id="PS00297">
    <property type="entry name" value="HSP70_1"/>
    <property type="match status" value="1"/>
</dbReference>
<evidence type="ECO:0000256" key="2">
    <source>
        <dbReference type="ARBA" id="ARBA00007381"/>
    </source>
</evidence>
<keyword evidence="4 9" id="KW-0597">Phosphoprotein</keyword>
<feature type="compositionally biased region" description="Low complexity" evidence="12">
    <location>
        <begin position="575"/>
        <end position="590"/>
    </location>
</feature>
<evidence type="ECO:0000256" key="8">
    <source>
        <dbReference type="ARBA" id="ARBA00023186"/>
    </source>
</evidence>
<evidence type="ECO:0000256" key="6">
    <source>
        <dbReference type="ARBA" id="ARBA00022840"/>
    </source>
</evidence>
<keyword evidence="5 9" id="KW-0547">Nucleotide-binding</keyword>
<dbReference type="SUPFAM" id="SSF100934">
    <property type="entry name" value="Heat shock protein 70kD (HSP70), C-terminal subdomain"/>
    <property type="match status" value="1"/>
</dbReference>
<accession>A0ABS0TAJ5</accession>
<dbReference type="NCBIfam" id="NF001413">
    <property type="entry name" value="PRK00290.1"/>
    <property type="match status" value="1"/>
</dbReference>
<dbReference type="InterPro" id="IPR012725">
    <property type="entry name" value="Chaperone_DnaK"/>
</dbReference>
<protein>
    <recommendedName>
        <fullName evidence="3 9">Chaperone protein DnaK</fullName>
    </recommendedName>
    <alternativeName>
        <fullName evidence="9">HSP70</fullName>
    </alternativeName>
    <alternativeName>
        <fullName evidence="9">Heat shock 70 kDa protein</fullName>
    </alternativeName>
    <alternativeName>
        <fullName evidence="9">Heat shock protein 70</fullName>
    </alternativeName>
</protein>
<dbReference type="RefSeq" id="WP_198618533.1">
    <property type="nucleotide sequence ID" value="NZ_JABANU010000025.1"/>
</dbReference>
<dbReference type="Gene3D" id="2.60.34.10">
    <property type="entry name" value="Substrate Binding Domain Of DNAk, Chain A, domain 1"/>
    <property type="match status" value="1"/>
</dbReference>
<evidence type="ECO:0000256" key="11">
    <source>
        <dbReference type="SAM" id="Coils"/>
    </source>
</evidence>
<feature type="region of interest" description="Disordered" evidence="12">
    <location>
        <begin position="575"/>
        <end position="608"/>
    </location>
</feature>
<keyword evidence="7 9" id="KW-0346">Stress response</keyword>
<dbReference type="EMBL" id="JABANU010000025">
    <property type="protein sequence ID" value="MBI5975760.1"/>
    <property type="molecule type" value="Genomic_DNA"/>
</dbReference>
<dbReference type="InterPro" id="IPR043129">
    <property type="entry name" value="ATPase_NBD"/>
</dbReference>
<sequence>MSKVIGIDLGTTNSCVAVLEGDEPKVIQNPEGARTTPSVVAFKNGETQVGEVAKRQAITNPNTIQSIKRHMGTQHKENIEGKDYTPQEISAMILQNLKSTAESYLGEKVDKAVITVPAYFNDSERQATKDAGKIAGLEVERIINEPTAAALAYGLDKTDKDEKVLVFDLGGGTFDVSILELGDGVFEVLATAGDNKLGGDDFDQVIIDHLVKEFKSENGVDLSQDKMALQRLKDAAEKAKKDLSGVSSTQISLPFISAGEAGPLHLETTLTRAKFEELAHDLVQKTMGPTRQAMSDAGLSNSDIDEVILVGGSTRIPAVQEAIKKEIGKEPNKGVNPDEVVAMGAAIQGGVITGDVKDVVLLDVTPLSLGIEIMGGRMNTLIERNTTIPTSKSQVYSTAADNQPAVDIHVLQGERPMASDNKTLGRFQLTDIPPAPRGVPQIEVTFDIDKNGIVNVTAKDLGTNKEQNITIESSSSLSDEEIDRMVKDAEQNAEADKKRREEVDLRNEADQLVFQVDKTLEDLGDNVSEDDKKDAQDKKDALKSALEGDDIEDIKSKKSELEQVIQQLSMKVYEQAQQAQQNAQGSSQQGDTVEDADFKEVDDDDNQK</sequence>
<evidence type="ECO:0000256" key="7">
    <source>
        <dbReference type="ARBA" id="ARBA00023016"/>
    </source>
</evidence>
<keyword evidence="8 9" id="KW-0143">Chaperone</keyword>
<dbReference type="InterPro" id="IPR018181">
    <property type="entry name" value="Heat_shock_70_CS"/>
</dbReference>
<dbReference type="PROSITE" id="PS01036">
    <property type="entry name" value="HSP70_3"/>
    <property type="match status" value="1"/>
</dbReference>
<comment type="caution">
    <text evidence="13">The sequence shown here is derived from an EMBL/GenBank/DDBJ whole genome shotgun (WGS) entry which is preliminary data.</text>
</comment>
<dbReference type="InterPro" id="IPR013126">
    <property type="entry name" value="Hsp_70_fam"/>
</dbReference>
<dbReference type="InterPro" id="IPR029047">
    <property type="entry name" value="HSP70_peptide-bd_sf"/>
</dbReference>
<comment type="function">
    <text evidence="1 9">Acts as a chaperone.</text>
</comment>
<evidence type="ECO:0000256" key="10">
    <source>
        <dbReference type="RuleBase" id="RU003322"/>
    </source>
</evidence>
<dbReference type="SUPFAM" id="SSF53067">
    <property type="entry name" value="Actin-like ATPase domain"/>
    <property type="match status" value="2"/>
</dbReference>
<dbReference type="PROSITE" id="PS00329">
    <property type="entry name" value="HSP70_2"/>
    <property type="match status" value="1"/>
</dbReference>
<dbReference type="PANTHER" id="PTHR19375">
    <property type="entry name" value="HEAT SHOCK PROTEIN 70KDA"/>
    <property type="match status" value="1"/>
</dbReference>
<dbReference type="Gene3D" id="3.90.640.10">
    <property type="entry name" value="Actin, Chain A, domain 4"/>
    <property type="match status" value="1"/>
</dbReference>
<dbReference type="SUPFAM" id="SSF100920">
    <property type="entry name" value="Heat shock protein 70kD (HSP70), peptide-binding domain"/>
    <property type="match status" value="1"/>
</dbReference>
<evidence type="ECO:0000256" key="5">
    <source>
        <dbReference type="ARBA" id="ARBA00022741"/>
    </source>
</evidence>
<evidence type="ECO:0000313" key="14">
    <source>
        <dbReference type="Proteomes" id="UP000751852"/>
    </source>
</evidence>
<dbReference type="Gene3D" id="1.20.1270.10">
    <property type="match status" value="1"/>
</dbReference>
<dbReference type="Pfam" id="PF00012">
    <property type="entry name" value="HSP70"/>
    <property type="match status" value="2"/>
</dbReference>